<dbReference type="InterPro" id="IPR051198">
    <property type="entry name" value="BchE-like"/>
</dbReference>
<sequence>MTGLIVSVNRTMSPYPAPPVGAALVADALTRRGAQMKFIDLCFSKNPVADLRRALEPRPDWGGISFRNLDNVSAQKTESYIPYLLEVATVFHEADVPFVLGGTGSMIIPHALKGKTGANGVFIGSSEAFADEVMERGLPEGVVTRRGGELYTVEAVERWIDMERYLKYVRMAPVRFKRGCAYGCSYCAYSSIEGKAISYNDFGDVEKYIAGFLAKGVCIDIVDSLFNEPHDFALYALRRLKEARLEGEYHISALSPRNVSAPLMESMARVGAHSALIGIDSASERMLASYNKPFTMADVDKLMNLRKGAPFRFFWSFVTGGPGETEETIDETLRFIQSLPPTDLAYMTYGVGIYRGTRLFDEAIEEGVIKADDDGLQPRFYFSPQLDREKTLEKLKTAELSIDNLILSASANRRLSHVALKALAGLGAPTHSWETVVTAKRWLRRLGMIRLAFGQ</sequence>
<organism evidence="7">
    <name type="scientific">hydrothermal vent metagenome</name>
    <dbReference type="NCBI Taxonomy" id="652676"/>
    <lineage>
        <taxon>unclassified sequences</taxon>
        <taxon>metagenomes</taxon>
        <taxon>ecological metagenomes</taxon>
    </lineage>
</organism>
<dbReference type="Pfam" id="PF04055">
    <property type="entry name" value="Radical_SAM"/>
    <property type="match status" value="1"/>
</dbReference>
<evidence type="ECO:0000256" key="5">
    <source>
        <dbReference type="ARBA" id="ARBA00023014"/>
    </source>
</evidence>
<dbReference type="InterPro" id="IPR006638">
    <property type="entry name" value="Elp3/MiaA/NifB-like_rSAM"/>
</dbReference>
<dbReference type="GO" id="GO:0046872">
    <property type="term" value="F:metal ion binding"/>
    <property type="evidence" value="ECO:0007669"/>
    <property type="project" value="UniProtKB-KW"/>
</dbReference>
<proteinExistence type="predicted"/>
<dbReference type="GO" id="GO:0051539">
    <property type="term" value="F:4 iron, 4 sulfur cluster binding"/>
    <property type="evidence" value="ECO:0007669"/>
    <property type="project" value="UniProtKB-KW"/>
</dbReference>
<evidence type="ECO:0000256" key="1">
    <source>
        <dbReference type="ARBA" id="ARBA00001966"/>
    </source>
</evidence>
<keyword evidence="4" id="KW-0408">Iron</keyword>
<dbReference type="AlphaFoldDB" id="A0A3B1BSY1"/>
<dbReference type="PROSITE" id="PS51918">
    <property type="entry name" value="RADICAL_SAM"/>
    <property type="match status" value="1"/>
</dbReference>
<reference evidence="7" key="1">
    <citation type="submission" date="2018-06" db="EMBL/GenBank/DDBJ databases">
        <authorList>
            <person name="Zhirakovskaya E."/>
        </authorList>
    </citation>
    <scope>NUCLEOTIDE SEQUENCE</scope>
</reference>
<dbReference type="InterPro" id="IPR034466">
    <property type="entry name" value="Methyltransferase_Class_B"/>
</dbReference>
<dbReference type="SUPFAM" id="SSF102114">
    <property type="entry name" value="Radical SAM enzymes"/>
    <property type="match status" value="1"/>
</dbReference>
<name>A0A3B1BSY1_9ZZZZ</name>
<evidence type="ECO:0000256" key="3">
    <source>
        <dbReference type="ARBA" id="ARBA00022723"/>
    </source>
</evidence>
<dbReference type="EMBL" id="UOGE01000066">
    <property type="protein sequence ID" value="VAX21416.1"/>
    <property type="molecule type" value="Genomic_DNA"/>
</dbReference>
<dbReference type="SFLD" id="SFLDS00029">
    <property type="entry name" value="Radical_SAM"/>
    <property type="match status" value="1"/>
</dbReference>
<dbReference type="InterPro" id="IPR007197">
    <property type="entry name" value="rSAM"/>
</dbReference>
<evidence type="ECO:0000256" key="2">
    <source>
        <dbReference type="ARBA" id="ARBA00022691"/>
    </source>
</evidence>
<dbReference type="GO" id="GO:0003824">
    <property type="term" value="F:catalytic activity"/>
    <property type="evidence" value="ECO:0007669"/>
    <property type="project" value="InterPro"/>
</dbReference>
<dbReference type="Gene3D" id="3.80.30.20">
    <property type="entry name" value="tm_1862 like domain"/>
    <property type="match status" value="1"/>
</dbReference>
<dbReference type="InterPro" id="IPR058240">
    <property type="entry name" value="rSAM_sf"/>
</dbReference>
<feature type="domain" description="Radical SAM core" evidence="6">
    <location>
        <begin position="166"/>
        <end position="393"/>
    </location>
</feature>
<comment type="cofactor">
    <cofactor evidence="1">
        <name>[4Fe-4S] cluster</name>
        <dbReference type="ChEBI" id="CHEBI:49883"/>
    </cofactor>
</comment>
<protein>
    <recommendedName>
        <fullName evidence="6">Radical SAM core domain-containing protein</fullName>
    </recommendedName>
</protein>
<dbReference type="SFLD" id="SFLDG01123">
    <property type="entry name" value="methyltransferase_(Class_B)"/>
    <property type="match status" value="1"/>
</dbReference>
<accession>A0A3B1BSY1</accession>
<dbReference type="PANTHER" id="PTHR43409">
    <property type="entry name" value="ANAEROBIC MAGNESIUM-PROTOPORPHYRIN IX MONOMETHYL ESTER CYCLASE-RELATED"/>
    <property type="match status" value="1"/>
</dbReference>
<dbReference type="PANTHER" id="PTHR43409:SF16">
    <property type="entry name" value="SLR0320 PROTEIN"/>
    <property type="match status" value="1"/>
</dbReference>
<dbReference type="InterPro" id="IPR023404">
    <property type="entry name" value="rSAM_horseshoe"/>
</dbReference>
<gene>
    <name evidence="7" type="ORF">MNBD_NITROSPINAE02-2089</name>
</gene>
<keyword evidence="3" id="KW-0479">Metal-binding</keyword>
<keyword evidence="2" id="KW-0949">S-adenosyl-L-methionine</keyword>
<dbReference type="SMART" id="SM00729">
    <property type="entry name" value="Elp3"/>
    <property type="match status" value="1"/>
</dbReference>
<dbReference type="SFLD" id="SFLDG01082">
    <property type="entry name" value="B12-binding_domain_containing"/>
    <property type="match status" value="1"/>
</dbReference>
<evidence type="ECO:0000259" key="6">
    <source>
        <dbReference type="PROSITE" id="PS51918"/>
    </source>
</evidence>
<keyword evidence="5" id="KW-0411">Iron-sulfur</keyword>
<evidence type="ECO:0000313" key="7">
    <source>
        <dbReference type="EMBL" id="VAX21416.1"/>
    </source>
</evidence>
<dbReference type="GO" id="GO:0005829">
    <property type="term" value="C:cytosol"/>
    <property type="evidence" value="ECO:0007669"/>
    <property type="project" value="TreeGrafter"/>
</dbReference>
<evidence type="ECO:0000256" key="4">
    <source>
        <dbReference type="ARBA" id="ARBA00023004"/>
    </source>
</evidence>